<gene>
    <name evidence="1" type="ORF">Catovirus_1_241</name>
</gene>
<organism evidence="1">
    <name type="scientific">Catovirus CTV1</name>
    <dbReference type="NCBI Taxonomy" id="1977631"/>
    <lineage>
        <taxon>Viruses</taxon>
        <taxon>Varidnaviria</taxon>
        <taxon>Bamfordvirae</taxon>
        <taxon>Nucleocytoviricota</taxon>
        <taxon>Megaviricetes</taxon>
        <taxon>Imitervirales</taxon>
        <taxon>Mimiviridae</taxon>
        <taxon>Klosneuvirinae</taxon>
        <taxon>Catovirus</taxon>
    </lineage>
</organism>
<name>A0A1V0S920_9VIRU</name>
<dbReference type="EMBL" id="KY684083">
    <property type="protein sequence ID" value="ARF08191.1"/>
    <property type="molecule type" value="Genomic_DNA"/>
</dbReference>
<proteinExistence type="predicted"/>
<evidence type="ECO:0000313" key="1">
    <source>
        <dbReference type="EMBL" id="ARF08191.1"/>
    </source>
</evidence>
<reference evidence="1" key="1">
    <citation type="journal article" date="2017" name="Science">
        <title>Giant viruses with an expanded complement of translation system components.</title>
        <authorList>
            <person name="Schulz F."/>
            <person name="Yutin N."/>
            <person name="Ivanova N.N."/>
            <person name="Ortega D.R."/>
            <person name="Lee T.K."/>
            <person name="Vierheilig J."/>
            <person name="Daims H."/>
            <person name="Horn M."/>
            <person name="Wagner M."/>
            <person name="Jensen G.J."/>
            <person name="Kyrpides N.C."/>
            <person name="Koonin E.V."/>
            <person name="Woyke T."/>
        </authorList>
    </citation>
    <scope>NUCLEOTIDE SEQUENCE</scope>
    <source>
        <strain evidence="1">CTV1</strain>
    </source>
</reference>
<protein>
    <submittedName>
        <fullName evidence="1">Uncharacterized protein</fullName>
    </submittedName>
</protein>
<sequence>MFFKDNRAEEIYVNFIARVDDIDQLNDNIELHKTLFFSFRMCGYCFCGENIVWNHLGRMLEFKPPAECDSIIYCHTKEIFEIKSDHYISFQDNFFLRFKEN</sequence>
<accession>A0A1V0S920</accession>